<dbReference type="Proteomes" id="UP000094112">
    <property type="component" value="Unassembled WGS sequence"/>
</dbReference>
<proteinExistence type="predicted"/>
<dbReference type="EMBL" id="KV454210">
    <property type="protein sequence ID" value="ODQ59768.1"/>
    <property type="molecule type" value="Genomic_DNA"/>
</dbReference>
<gene>
    <name evidence="1" type="ORF">WICANDRAFT_12671</name>
</gene>
<reference evidence="1 2" key="1">
    <citation type="journal article" date="2016" name="Proc. Natl. Acad. Sci. U.S.A.">
        <title>Comparative genomics of biotechnologically important yeasts.</title>
        <authorList>
            <person name="Riley R."/>
            <person name="Haridas S."/>
            <person name="Wolfe K.H."/>
            <person name="Lopes M.R."/>
            <person name="Hittinger C.T."/>
            <person name="Goeker M."/>
            <person name="Salamov A.A."/>
            <person name="Wisecaver J.H."/>
            <person name="Long T.M."/>
            <person name="Calvey C.H."/>
            <person name="Aerts A.L."/>
            <person name="Barry K.W."/>
            <person name="Choi C."/>
            <person name="Clum A."/>
            <person name="Coughlan A.Y."/>
            <person name="Deshpande S."/>
            <person name="Douglass A.P."/>
            <person name="Hanson S.J."/>
            <person name="Klenk H.-P."/>
            <person name="LaButti K.M."/>
            <person name="Lapidus A."/>
            <person name="Lindquist E.A."/>
            <person name="Lipzen A.M."/>
            <person name="Meier-Kolthoff J.P."/>
            <person name="Ohm R.A."/>
            <person name="Otillar R.P."/>
            <person name="Pangilinan J.L."/>
            <person name="Peng Y."/>
            <person name="Rokas A."/>
            <person name="Rosa C.A."/>
            <person name="Scheuner C."/>
            <person name="Sibirny A.A."/>
            <person name="Slot J.C."/>
            <person name="Stielow J.B."/>
            <person name="Sun H."/>
            <person name="Kurtzman C.P."/>
            <person name="Blackwell M."/>
            <person name="Grigoriev I.V."/>
            <person name="Jeffries T.W."/>
        </authorList>
    </citation>
    <scope>NUCLEOTIDE SEQUENCE [LARGE SCALE GENOMIC DNA]</scope>
    <source>
        <strain evidence="2">ATCC 58044 / CBS 1984 / NCYC 433 / NRRL Y-366-8</strain>
    </source>
</reference>
<dbReference type="Pfam" id="PF11093">
    <property type="entry name" value="Mitochondr_Som1"/>
    <property type="match status" value="1"/>
</dbReference>
<feature type="non-terminal residue" evidence="1">
    <location>
        <position position="76"/>
    </location>
</feature>
<dbReference type="OrthoDB" id="3983163at2759"/>
<accession>A0A1E3P376</accession>
<dbReference type="InterPro" id="IPR024645">
    <property type="entry name" value="Mitochondr_Som1"/>
</dbReference>
<protein>
    <submittedName>
        <fullName evidence="1">Uncharacterized protein</fullName>
    </submittedName>
</protein>
<evidence type="ECO:0000313" key="2">
    <source>
        <dbReference type="Proteomes" id="UP000094112"/>
    </source>
</evidence>
<dbReference type="RefSeq" id="XP_019038975.1">
    <property type="nucleotide sequence ID" value="XM_019180539.1"/>
</dbReference>
<dbReference type="AlphaFoldDB" id="A0A1E3P376"/>
<sequence length="76" mass="8580">MAPPTPVLVKEDLSRVYELDKRLGEAQCTLKSLTQFECTFNGGLVNCYPFKRLFKDCLLANGKRQRVEVTEPSTNA</sequence>
<evidence type="ECO:0000313" key="1">
    <source>
        <dbReference type="EMBL" id="ODQ59768.1"/>
    </source>
</evidence>
<keyword evidence="2" id="KW-1185">Reference proteome</keyword>
<organism evidence="1 2">
    <name type="scientific">Wickerhamomyces anomalus (strain ATCC 58044 / CBS 1984 / NCYC 433 / NRRL Y-366-8)</name>
    <name type="common">Yeast</name>
    <name type="synonym">Hansenula anomala</name>
    <dbReference type="NCBI Taxonomy" id="683960"/>
    <lineage>
        <taxon>Eukaryota</taxon>
        <taxon>Fungi</taxon>
        <taxon>Dikarya</taxon>
        <taxon>Ascomycota</taxon>
        <taxon>Saccharomycotina</taxon>
        <taxon>Saccharomycetes</taxon>
        <taxon>Phaffomycetales</taxon>
        <taxon>Wickerhamomycetaceae</taxon>
        <taxon>Wickerhamomyces</taxon>
    </lineage>
</organism>
<dbReference type="GO" id="GO:0042720">
    <property type="term" value="C:mitochondrial inner membrane peptidase complex"/>
    <property type="evidence" value="ECO:0007669"/>
    <property type="project" value="InterPro"/>
</dbReference>
<name>A0A1E3P376_WICAA</name>
<dbReference type="GeneID" id="30197785"/>